<dbReference type="SUPFAM" id="SSF51735">
    <property type="entry name" value="NAD(P)-binding Rossmann-fold domains"/>
    <property type="match status" value="1"/>
</dbReference>
<accession>A0A8X8IHB1</accession>
<sequence>MNPARHILLLGAGKSATVLIDYLKEQVFDRNWQLTVADHDLALASGKVGTHPNARVVQLDILDLTRRHELISEADAVISMLPPALHLLVAKDCLALGKHLLTASYIDPELKTFEEDIRNKDLLFLCEMGLDPGIDHMSAMQLIHEISNAGGAIRSFKSHCGGLVAPESDNNPWHYKISWNPRNVVLSGKAGAIWREGGVTKERIYQNMFSNCEEVDIDGLGKLAWYPNRDSLGYIDTYGLNSVDTFLRTTLRYPDFCNGWNWIVQLKLTDETIVYPTDRITNKTFLQQHLQHHQLHFSIATLNNPVVQEQFRFLGFDSDETLDRGDCTAADIMQYLVEKKLALQPQDKDMIVMLHEIDYELKGKSNSIKSSLIVKGENSLHTAMAKTVGLPLGMATILLLEGKIPERGLHIPIAPAIYQPVLTELAKQGISFSASF</sequence>
<dbReference type="InterPro" id="IPR051168">
    <property type="entry name" value="AASS"/>
</dbReference>
<comment type="caution">
    <text evidence="4">The sequence shown here is derived from an EMBL/GenBank/DDBJ whole genome shotgun (WGS) entry which is preliminary data.</text>
</comment>
<keyword evidence="5" id="KW-1185">Reference proteome</keyword>
<dbReference type="Pfam" id="PF03435">
    <property type="entry name" value="Sacchrp_dh_NADP"/>
    <property type="match status" value="1"/>
</dbReference>
<evidence type="ECO:0000313" key="5">
    <source>
        <dbReference type="Proteomes" id="UP000198711"/>
    </source>
</evidence>
<dbReference type="EMBL" id="FNNO01000011">
    <property type="protein sequence ID" value="SDX23835.1"/>
    <property type="molecule type" value="Genomic_DNA"/>
</dbReference>
<keyword evidence="1" id="KW-0560">Oxidoreductase</keyword>
<evidence type="ECO:0000313" key="4">
    <source>
        <dbReference type="EMBL" id="SDX23835.1"/>
    </source>
</evidence>
<name>A0A8X8IHB1_9BACT</name>
<dbReference type="Pfam" id="PF16653">
    <property type="entry name" value="Sacchrp_dh_C"/>
    <property type="match status" value="1"/>
</dbReference>
<dbReference type="SUPFAM" id="SSF55347">
    <property type="entry name" value="Glyceraldehyde-3-phosphate dehydrogenase-like, C-terminal domain"/>
    <property type="match status" value="1"/>
</dbReference>
<organism evidence="4 5">
    <name type="scientific">Hydrobacter penzbergensis</name>
    <dbReference type="NCBI Taxonomy" id="1235997"/>
    <lineage>
        <taxon>Bacteria</taxon>
        <taxon>Pseudomonadati</taxon>
        <taxon>Bacteroidota</taxon>
        <taxon>Chitinophagia</taxon>
        <taxon>Chitinophagales</taxon>
        <taxon>Chitinophagaceae</taxon>
        <taxon>Hydrobacter</taxon>
    </lineage>
</organism>
<dbReference type="Gene3D" id="3.30.360.10">
    <property type="entry name" value="Dihydrodipicolinate Reductase, domain 2"/>
    <property type="match status" value="1"/>
</dbReference>
<dbReference type="Gene3D" id="1.10.1870.10">
    <property type="entry name" value="Domain 3, Saccharopine reductase"/>
    <property type="match status" value="1"/>
</dbReference>
<dbReference type="Gene3D" id="3.40.50.720">
    <property type="entry name" value="NAD(P)-binding Rossmann-like Domain"/>
    <property type="match status" value="1"/>
</dbReference>
<protein>
    <submittedName>
        <fullName evidence="4">Saccharopine dehydrogenase (NADP+, L-glutamate forming)</fullName>
    </submittedName>
</protein>
<dbReference type="GO" id="GO:0004753">
    <property type="term" value="F:saccharopine dehydrogenase activity"/>
    <property type="evidence" value="ECO:0007669"/>
    <property type="project" value="TreeGrafter"/>
</dbReference>
<dbReference type="InterPro" id="IPR032095">
    <property type="entry name" value="Sacchrp_dh-like_C"/>
</dbReference>
<reference evidence="4 5" key="1">
    <citation type="submission" date="2016-10" db="EMBL/GenBank/DDBJ databases">
        <authorList>
            <person name="Varghese N."/>
            <person name="Submissions S."/>
        </authorList>
    </citation>
    <scope>NUCLEOTIDE SEQUENCE [LARGE SCALE GENOMIC DNA]</scope>
    <source>
        <strain evidence="4 5">DSM 25353</strain>
    </source>
</reference>
<evidence type="ECO:0000259" key="2">
    <source>
        <dbReference type="Pfam" id="PF03435"/>
    </source>
</evidence>
<dbReference type="RefSeq" id="WP_092724566.1">
    <property type="nucleotide sequence ID" value="NZ_FNNO01000011.1"/>
</dbReference>
<evidence type="ECO:0000256" key="1">
    <source>
        <dbReference type="ARBA" id="ARBA00023002"/>
    </source>
</evidence>
<dbReference type="InterPro" id="IPR005097">
    <property type="entry name" value="Sacchrp_dh_NADP-bd"/>
</dbReference>
<proteinExistence type="predicted"/>
<dbReference type="Proteomes" id="UP000198711">
    <property type="component" value="Unassembled WGS sequence"/>
</dbReference>
<dbReference type="GO" id="GO:0005737">
    <property type="term" value="C:cytoplasm"/>
    <property type="evidence" value="ECO:0007669"/>
    <property type="project" value="TreeGrafter"/>
</dbReference>
<dbReference type="InterPro" id="IPR036291">
    <property type="entry name" value="NAD(P)-bd_dom_sf"/>
</dbReference>
<dbReference type="GO" id="GO:0019878">
    <property type="term" value="P:lysine biosynthetic process via aminoadipic acid"/>
    <property type="evidence" value="ECO:0007669"/>
    <property type="project" value="TreeGrafter"/>
</dbReference>
<gene>
    <name evidence="4" type="ORF">SAMN05444410_11196</name>
</gene>
<feature type="domain" description="Saccharopine dehydrogenase-like C-terminal" evidence="3">
    <location>
        <begin position="129"/>
        <end position="430"/>
    </location>
</feature>
<dbReference type="PANTHER" id="PTHR11133">
    <property type="entry name" value="SACCHAROPINE DEHYDROGENASE"/>
    <property type="match status" value="1"/>
</dbReference>
<dbReference type="AlphaFoldDB" id="A0A8X8IHB1"/>
<evidence type="ECO:0000259" key="3">
    <source>
        <dbReference type="Pfam" id="PF16653"/>
    </source>
</evidence>
<dbReference type="PANTHER" id="PTHR11133:SF22">
    <property type="entry name" value="ALPHA-AMINOADIPIC SEMIALDEHYDE SYNTHASE, MITOCHONDRIAL"/>
    <property type="match status" value="1"/>
</dbReference>
<feature type="domain" description="Saccharopine dehydrogenase NADP binding" evidence="2">
    <location>
        <begin position="7"/>
        <end position="118"/>
    </location>
</feature>